<feature type="region of interest" description="Disordered" evidence="1">
    <location>
        <begin position="1"/>
        <end position="73"/>
    </location>
</feature>
<name>A0A498HI17_MALDO</name>
<feature type="compositionally biased region" description="Basic and acidic residues" evidence="1">
    <location>
        <begin position="1"/>
        <end position="13"/>
    </location>
</feature>
<organism evidence="2 3">
    <name type="scientific">Malus domestica</name>
    <name type="common">Apple</name>
    <name type="synonym">Pyrus malus</name>
    <dbReference type="NCBI Taxonomy" id="3750"/>
    <lineage>
        <taxon>Eukaryota</taxon>
        <taxon>Viridiplantae</taxon>
        <taxon>Streptophyta</taxon>
        <taxon>Embryophyta</taxon>
        <taxon>Tracheophyta</taxon>
        <taxon>Spermatophyta</taxon>
        <taxon>Magnoliopsida</taxon>
        <taxon>eudicotyledons</taxon>
        <taxon>Gunneridae</taxon>
        <taxon>Pentapetalae</taxon>
        <taxon>rosids</taxon>
        <taxon>fabids</taxon>
        <taxon>Rosales</taxon>
        <taxon>Rosaceae</taxon>
        <taxon>Amygdaloideae</taxon>
        <taxon>Maleae</taxon>
        <taxon>Malus</taxon>
    </lineage>
</organism>
<feature type="compositionally biased region" description="Basic and acidic residues" evidence="1">
    <location>
        <begin position="30"/>
        <end position="43"/>
    </location>
</feature>
<proteinExistence type="predicted"/>
<evidence type="ECO:0000313" key="3">
    <source>
        <dbReference type="Proteomes" id="UP000290289"/>
    </source>
</evidence>
<accession>A0A498HI17</accession>
<comment type="caution">
    <text evidence="2">The sequence shown here is derived from an EMBL/GenBank/DDBJ whole genome shotgun (WGS) entry which is preliminary data.</text>
</comment>
<dbReference type="EMBL" id="RDQH01000342">
    <property type="protein sequence ID" value="RXH69964.1"/>
    <property type="molecule type" value="Genomic_DNA"/>
</dbReference>
<dbReference type="Proteomes" id="UP000290289">
    <property type="component" value="Chromosome 16"/>
</dbReference>
<feature type="compositionally biased region" description="Acidic residues" evidence="1">
    <location>
        <begin position="44"/>
        <end position="53"/>
    </location>
</feature>
<protein>
    <submittedName>
        <fullName evidence="2">Uncharacterized protein</fullName>
    </submittedName>
</protein>
<sequence>MRIWEIRAGKEGGGDGFDGGDELNRPAIESMKHTVSDRPQGAEREDDGEEGESEGDKKGFGGDDGLAPLGVQS</sequence>
<dbReference type="AlphaFoldDB" id="A0A498HI17"/>
<keyword evidence="3" id="KW-1185">Reference proteome</keyword>
<evidence type="ECO:0000256" key="1">
    <source>
        <dbReference type="SAM" id="MobiDB-lite"/>
    </source>
</evidence>
<gene>
    <name evidence="2" type="ORF">DVH24_007220</name>
</gene>
<evidence type="ECO:0000313" key="2">
    <source>
        <dbReference type="EMBL" id="RXH69964.1"/>
    </source>
</evidence>
<reference evidence="2 3" key="1">
    <citation type="submission" date="2018-10" db="EMBL/GenBank/DDBJ databases">
        <title>A high-quality apple genome assembly.</title>
        <authorList>
            <person name="Hu J."/>
        </authorList>
    </citation>
    <scope>NUCLEOTIDE SEQUENCE [LARGE SCALE GENOMIC DNA]</scope>
    <source>
        <strain evidence="3">cv. HFTH1</strain>
        <tissue evidence="2">Young leaf</tissue>
    </source>
</reference>